<protein>
    <submittedName>
        <fullName evidence="2">Uncharacterized protein</fullName>
    </submittedName>
</protein>
<dbReference type="InterPro" id="IPR043993">
    <property type="entry name" value="T4SS_pilin"/>
</dbReference>
<dbReference type="RefSeq" id="WP_143426821.1">
    <property type="nucleotide sequence ID" value="NZ_PDJI01000002.1"/>
</dbReference>
<evidence type="ECO:0000256" key="1">
    <source>
        <dbReference type="SAM" id="Phobius"/>
    </source>
</evidence>
<name>A0A2A9F3Q0_9MICO</name>
<dbReference type="AlphaFoldDB" id="A0A2A9F3Q0"/>
<dbReference type="Pfam" id="PF18895">
    <property type="entry name" value="T4SS_pilin"/>
    <property type="match status" value="1"/>
</dbReference>
<feature type="transmembrane region" description="Helical" evidence="1">
    <location>
        <begin position="82"/>
        <end position="103"/>
    </location>
</feature>
<evidence type="ECO:0000313" key="2">
    <source>
        <dbReference type="EMBL" id="PFG45039.1"/>
    </source>
</evidence>
<reference evidence="2 3" key="1">
    <citation type="submission" date="2017-10" db="EMBL/GenBank/DDBJ databases">
        <title>Sequencing the genomes of 1000 actinobacteria strains.</title>
        <authorList>
            <person name="Klenk H.-P."/>
        </authorList>
    </citation>
    <scope>NUCLEOTIDE SEQUENCE [LARGE SCALE GENOMIC DNA]</scope>
    <source>
        <strain evidence="2 3">DSM 21838</strain>
    </source>
</reference>
<keyword evidence="3" id="KW-1185">Reference proteome</keyword>
<proteinExistence type="predicted"/>
<accession>A0A2A9F3Q0</accession>
<organism evidence="2 3">
    <name type="scientific">Georgenia soli</name>
    <dbReference type="NCBI Taxonomy" id="638953"/>
    <lineage>
        <taxon>Bacteria</taxon>
        <taxon>Bacillati</taxon>
        <taxon>Actinomycetota</taxon>
        <taxon>Actinomycetes</taxon>
        <taxon>Micrococcales</taxon>
        <taxon>Bogoriellaceae</taxon>
        <taxon>Georgenia</taxon>
    </lineage>
</organism>
<dbReference type="OrthoDB" id="4557964at2"/>
<keyword evidence="1" id="KW-1133">Transmembrane helix</keyword>
<dbReference type="Proteomes" id="UP000222106">
    <property type="component" value="Unassembled WGS sequence"/>
</dbReference>
<gene>
    <name evidence="2" type="ORF">ATJ97_0092</name>
</gene>
<dbReference type="EMBL" id="PDJI01000002">
    <property type="protein sequence ID" value="PFG45039.1"/>
    <property type="molecule type" value="Genomic_DNA"/>
</dbReference>
<keyword evidence="1" id="KW-0812">Transmembrane</keyword>
<comment type="caution">
    <text evidence="2">The sequence shown here is derived from an EMBL/GenBank/DDBJ whole genome shotgun (WGS) entry which is preliminary data.</text>
</comment>
<keyword evidence="1" id="KW-0472">Membrane</keyword>
<sequence>MFQAAKDATVYAAIENPIDGITPNFSIFGTEFTEWWQKLFAAAWAIGLLVAIFFLLQGVVTMANAGDNPHDYAQGRGRAIKAVIGLVLVAAFAILVGAILSVAS</sequence>
<feature type="transmembrane region" description="Helical" evidence="1">
    <location>
        <begin position="39"/>
        <end position="61"/>
    </location>
</feature>
<evidence type="ECO:0000313" key="3">
    <source>
        <dbReference type="Proteomes" id="UP000222106"/>
    </source>
</evidence>